<dbReference type="OrthoDB" id="4045395at2759"/>
<feature type="compositionally biased region" description="Polar residues" evidence="1">
    <location>
        <begin position="34"/>
        <end position="48"/>
    </location>
</feature>
<proteinExistence type="predicted"/>
<reference evidence="2" key="1">
    <citation type="submission" date="2022-10" db="EMBL/GenBank/DDBJ databases">
        <title>Tapping the CABI collections for fungal endophytes: first genome assemblies for Collariella, Neodidymelliopsis, Ascochyta clinopodiicola, Didymella pomorum, Didymosphaeria variabile, Neocosmospora piperis and Neocucurbitaria cava.</title>
        <authorList>
            <person name="Hill R."/>
        </authorList>
    </citation>
    <scope>NUCLEOTIDE SEQUENCE</scope>
    <source>
        <strain evidence="2">IMI 356814</strain>
    </source>
</reference>
<dbReference type="EMBL" id="JAPEUY010000001">
    <property type="protein sequence ID" value="KAJ4378176.1"/>
    <property type="molecule type" value="Genomic_DNA"/>
</dbReference>
<accession>A0A9W8YIX0</accession>
<evidence type="ECO:0000313" key="2">
    <source>
        <dbReference type="EMBL" id="KAJ4378176.1"/>
    </source>
</evidence>
<sequence>MDSSGNLSTAAELASEQFDNNSDAASSCGSDSSQITVTPADSVSSMASSPEALALPGPAVPHSSAPGPVADSANISVREYIYFLPYPLPAGTPVPYSLDLANNNPLNLPPHQFEPTSTLVLTSPNRTFVDIRFFKPFAPAHSTPLPNQGGERERLEWAFAGTSASHAITLPETDNEEEESWEGVTHSTWTHWLDSRHAVGSSNIPVDEGDMYPIASDLTLEHGHAFQPMVNAYKTHEEMWRDVAARSTNSSGSKICVVMRLQADAAGVRGLIVRVGQYCQGIVMQGGYCTVERWEFDEGKGDGEEAAKWVRTARVGDQHLPCGTTFRPEVLAVGTVLKYHDYEWTVEEMWEWV</sequence>
<organism evidence="2 3">
    <name type="scientific">Neocucurbitaria cava</name>
    <dbReference type="NCBI Taxonomy" id="798079"/>
    <lineage>
        <taxon>Eukaryota</taxon>
        <taxon>Fungi</taxon>
        <taxon>Dikarya</taxon>
        <taxon>Ascomycota</taxon>
        <taxon>Pezizomycotina</taxon>
        <taxon>Dothideomycetes</taxon>
        <taxon>Pleosporomycetidae</taxon>
        <taxon>Pleosporales</taxon>
        <taxon>Pleosporineae</taxon>
        <taxon>Cucurbitariaceae</taxon>
        <taxon>Neocucurbitaria</taxon>
    </lineage>
</organism>
<feature type="compositionally biased region" description="Low complexity" evidence="1">
    <location>
        <begin position="19"/>
        <end position="33"/>
    </location>
</feature>
<protein>
    <recommendedName>
        <fullName evidence="4">Protein HRI1</fullName>
    </recommendedName>
</protein>
<dbReference type="Gene3D" id="2.40.128.320">
    <property type="entry name" value="Protein HRI1, N-terminal domain"/>
    <property type="match status" value="1"/>
</dbReference>
<dbReference type="InterPro" id="IPR043047">
    <property type="entry name" value="Hri1_N_sf"/>
</dbReference>
<comment type="caution">
    <text evidence="2">The sequence shown here is derived from an EMBL/GenBank/DDBJ whole genome shotgun (WGS) entry which is preliminary data.</text>
</comment>
<keyword evidence="3" id="KW-1185">Reference proteome</keyword>
<dbReference type="Proteomes" id="UP001140560">
    <property type="component" value="Unassembled WGS sequence"/>
</dbReference>
<dbReference type="Pfam" id="PF16815">
    <property type="entry name" value="HRI1"/>
    <property type="match status" value="1"/>
</dbReference>
<dbReference type="CDD" id="cd11693">
    <property type="entry name" value="HRI1_C_like"/>
    <property type="match status" value="1"/>
</dbReference>
<evidence type="ECO:0008006" key="4">
    <source>
        <dbReference type="Google" id="ProtNLM"/>
    </source>
</evidence>
<evidence type="ECO:0000256" key="1">
    <source>
        <dbReference type="SAM" id="MobiDB-lite"/>
    </source>
</evidence>
<dbReference type="InterPro" id="IPR031818">
    <property type="entry name" value="Hri1"/>
</dbReference>
<gene>
    <name evidence="2" type="ORF">N0V83_001010</name>
</gene>
<feature type="region of interest" description="Disordered" evidence="1">
    <location>
        <begin position="1"/>
        <end position="66"/>
    </location>
</feature>
<dbReference type="AlphaFoldDB" id="A0A9W8YIX0"/>
<name>A0A9W8YIX0_9PLEO</name>
<evidence type="ECO:0000313" key="3">
    <source>
        <dbReference type="Proteomes" id="UP001140560"/>
    </source>
</evidence>